<dbReference type="AlphaFoldDB" id="A0A1F6BT57"/>
<dbReference type="SUPFAM" id="SSF57997">
    <property type="entry name" value="Tropomyosin"/>
    <property type="match status" value="1"/>
</dbReference>
<gene>
    <name evidence="1" type="ORF">A3A21_01705</name>
</gene>
<comment type="caution">
    <text evidence="1">The sequence shown here is derived from an EMBL/GenBank/DDBJ whole genome shotgun (WGS) entry which is preliminary data.</text>
</comment>
<organism evidence="1 2">
    <name type="scientific">Candidatus Jorgensenbacteria bacterium RIFCSPLOWO2_01_FULL_45_25b</name>
    <dbReference type="NCBI Taxonomy" id="1798471"/>
    <lineage>
        <taxon>Bacteria</taxon>
        <taxon>Candidatus Joergenseniibacteriota</taxon>
    </lineage>
</organism>
<reference evidence="1 2" key="1">
    <citation type="journal article" date="2016" name="Nat. Commun.">
        <title>Thousands of microbial genomes shed light on interconnected biogeochemical processes in an aquifer system.</title>
        <authorList>
            <person name="Anantharaman K."/>
            <person name="Brown C.T."/>
            <person name="Hug L.A."/>
            <person name="Sharon I."/>
            <person name="Castelle C.J."/>
            <person name="Probst A.J."/>
            <person name="Thomas B.C."/>
            <person name="Singh A."/>
            <person name="Wilkins M.J."/>
            <person name="Karaoz U."/>
            <person name="Brodie E.L."/>
            <person name="Williams K.H."/>
            <person name="Hubbard S.S."/>
            <person name="Banfield J.F."/>
        </authorList>
    </citation>
    <scope>NUCLEOTIDE SEQUENCE [LARGE SCALE GENOMIC DNA]</scope>
</reference>
<sequence length="123" mass="14464">MNNEEKILHKLEEHDERFDAQDKAIDLLAKKMLEHDGRFDSHDKRFDNHERAIDVLAKKAMEHDTRFDQLEKKVDDSTAQILQNQDEMITILRDLQEEIPAISHAVARHDKDITKIKEVLKIA</sequence>
<proteinExistence type="predicted"/>
<dbReference type="Proteomes" id="UP000176996">
    <property type="component" value="Unassembled WGS sequence"/>
</dbReference>
<dbReference type="Gene3D" id="1.20.5.340">
    <property type="match status" value="1"/>
</dbReference>
<evidence type="ECO:0000313" key="2">
    <source>
        <dbReference type="Proteomes" id="UP000176996"/>
    </source>
</evidence>
<name>A0A1F6BT57_9BACT</name>
<accession>A0A1F6BT57</accession>
<evidence type="ECO:0000313" key="1">
    <source>
        <dbReference type="EMBL" id="OGG40106.1"/>
    </source>
</evidence>
<dbReference type="EMBL" id="MFKK01000034">
    <property type="protein sequence ID" value="OGG40106.1"/>
    <property type="molecule type" value="Genomic_DNA"/>
</dbReference>
<protein>
    <submittedName>
        <fullName evidence="1">Uncharacterized protein</fullName>
    </submittedName>
</protein>